<keyword evidence="1" id="KW-1133">Transmembrane helix</keyword>
<feature type="transmembrane region" description="Helical" evidence="1">
    <location>
        <begin position="66"/>
        <end position="90"/>
    </location>
</feature>
<keyword evidence="3" id="KW-1185">Reference proteome</keyword>
<protein>
    <submittedName>
        <fullName evidence="2">Uncharacterized protein</fullName>
    </submittedName>
</protein>
<accession>A0A346XXY4</accession>
<dbReference type="KEGG" id="euz:DVS28_a2400"/>
<dbReference type="AlphaFoldDB" id="A0A346XXY4"/>
<name>A0A346XXY4_9ACTN</name>
<feature type="transmembrane region" description="Helical" evidence="1">
    <location>
        <begin position="35"/>
        <end position="59"/>
    </location>
</feature>
<evidence type="ECO:0000313" key="2">
    <source>
        <dbReference type="EMBL" id="AXV07081.1"/>
    </source>
</evidence>
<organism evidence="2 3">
    <name type="scientific">Euzebya pacifica</name>
    <dbReference type="NCBI Taxonomy" id="1608957"/>
    <lineage>
        <taxon>Bacteria</taxon>
        <taxon>Bacillati</taxon>
        <taxon>Actinomycetota</taxon>
        <taxon>Nitriliruptoria</taxon>
        <taxon>Euzebyales</taxon>
    </lineage>
</organism>
<dbReference type="OrthoDB" id="9894308at2"/>
<dbReference type="Proteomes" id="UP000264006">
    <property type="component" value="Chromosome"/>
</dbReference>
<keyword evidence="1" id="KW-0472">Membrane</keyword>
<keyword evidence="1" id="KW-0812">Transmembrane</keyword>
<dbReference type="EMBL" id="CP031165">
    <property type="protein sequence ID" value="AXV07081.1"/>
    <property type="molecule type" value="Genomic_DNA"/>
</dbReference>
<evidence type="ECO:0000256" key="1">
    <source>
        <dbReference type="SAM" id="Phobius"/>
    </source>
</evidence>
<reference evidence="2 3" key="1">
    <citation type="submission" date="2018-09" db="EMBL/GenBank/DDBJ databases">
        <title>Complete genome sequence of Euzebya sp. DY32-46 isolated from seawater of Pacific Ocean.</title>
        <authorList>
            <person name="Xu L."/>
            <person name="Wu Y.-H."/>
            <person name="Xu X.-W."/>
        </authorList>
    </citation>
    <scope>NUCLEOTIDE SEQUENCE [LARGE SCALE GENOMIC DNA]</scope>
    <source>
        <strain evidence="2 3">DY32-46</strain>
    </source>
</reference>
<gene>
    <name evidence="2" type="ORF">DVS28_a2400</name>
</gene>
<evidence type="ECO:0000313" key="3">
    <source>
        <dbReference type="Proteomes" id="UP000264006"/>
    </source>
</evidence>
<sequence>MTRRLGGAAAGAAVGATLLVGVLVASPVRPTGWWVALVILGVLLPAASAAGAAAGLRVIGGERIAAVARLTAVGSPVMAVFLRFLVMAVFSTTAPGAQEGVAMVLGAASAAALAGRYTPGVDDADGAAHTA</sequence>
<dbReference type="RefSeq" id="WP_114591634.1">
    <property type="nucleotide sequence ID" value="NZ_CP031165.1"/>
</dbReference>
<proteinExistence type="predicted"/>